<reference evidence="2" key="1">
    <citation type="journal article" date="2019" name="Sci. Rep.">
        <title>Draft genome of Tanacetum cinerariifolium, the natural source of mosquito coil.</title>
        <authorList>
            <person name="Yamashiro T."/>
            <person name="Shiraishi A."/>
            <person name="Satake H."/>
            <person name="Nakayama K."/>
        </authorList>
    </citation>
    <scope>NUCLEOTIDE SEQUENCE</scope>
</reference>
<feature type="non-terminal residue" evidence="2">
    <location>
        <position position="81"/>
    </location>
</feature>
<organism evidence="2">
    <name type="scientific">Tanacetum cinerariifolium</name>
    <name type="common">Dalmatian daisy</name>
    <name type="synonym">Chrysanthemum cinerariifolium</name>
    <dbReference type="NCBI Taxonomy" id="118510"/>
    <lineage>
        <taxon>Eukaryota</taxon>
        <taxon>Viridiplantae</taxon>
        <taxon>Streptophyta</taxon>
        <taxon>Embryophyta</taxon>
        <taxon>Tracheophyta</taxon>
        <taxon>Spermatophyta</taxon>
        <taxon>Magnoliopsida</taxon>
        <taxon>eudicotyledons</taxon>
        <taxon>Gunneridae</taxon>
        <taxon>Pentapetalae</taxon>
        <taxon>asterids</taxon>
        <taxon>campanulids</taxon>
        <taxon>Asterales</taxon>
        <taxon>Asteraceae</taxon>
        <taxon>Asteroideae</taxon>
        <taxon>Anthemideae</taxon>
        <taxon>Anthemidinae</taxon>
        <taxon>Tanacetum</taxon>
    </lineage>
</organism>
<dbReference type="AlphaFoldDB" id="A0A699XNU7"/>
<accession>A0A699XNU7</accession>
<proteinExistence type="predicted"/>
<feature type="region of interest" description="Disordered" evidence="1">
    <location>
        <begin position="59"/>
        <end position="81"/>
    </location>
</feature>
<name>A0A699XNU7_TANCI</name>
<dbReference type="EMBL" id="BKCJ011871274">
    <property type="protein sequence ID" value="GFD59930.1"/>
    <property type="molecule type" value="Genomic_DNA"/>
</dbReference>
<evidence type="ECO:0000256" key="1">
    <source>
        <dbReference type="SAM" id="MobiDB-lite"/>
    </source>
</evidence>
<protein>
    <submittedName>
        <fullName evidence="2">Uncharacterized protein</fullName>
    </submittedName>
</protein>
<comment type="caution">
    <text evidence="2">The sequence shown here is derived from an EMBL/GenBank/DDBJ whole genome shotgun (WGS) entry which is preliminary data.</text>
</comment>
<feature type="non-terminal residue" evidence="2">
    <location>
        <position position="1"/>
    </location>
</feature>
<evidence type="ECO:0000313" key="2">
    <source>
        <dbReference type="EMBL" id="GFD59930.1"/>
    </source>
</evidence>
<sequence length="81" mass="8698">QSTACNCYEASNKAPRVAPCGRKYGESADAVYTHPANRRLGAQCGRRYRCTAGAMASRTDSDAMPADASTGTLWVPPWQTN</sequence>
<gene>
    <name evidence="2" type="ORF">Tci_931899</name>
</gene>